<name>A0A1G7XT76_9GAMM</name>
<organism evidence="1 2">
    <name type="scientific">Phytopseudomonas flavescens</name>
    <dbReference type="NCBI Taxonomy" id="29435"/>
    <lineage>
        <taxon>Bacteria</taxon>
        <taxon>Pseudomonadati</taxon>
        <taxon>Pseudomonadota</taxon>
        <taxon>Gammaproteobacteria</taxon>
        <taxon>Pseudomonadales</taxon>
        <taxon>Pseudomonadaceae</taxon>
        <taxon>Phytopseudomonas</taxon>
    </lineage>
</organism>
<gene>
    <name evidence="1" type="ORF">SAMN05216588_101247</name>
</gene>
<dbReference type="AlphaFoldDB" id="A0A1G7XT76"/>
<dbReference type="Proteomes" id="UP000198606">
    <property type="component" value="Unassembled WGS sequence"/>
</dbReference>
<dbReference type="EMBL" id="FNDG01000001">
    <property type="protein sequence ID" value="SDG86920.1"/>
    <property type="molecule type" value="Genomic_DNA"/>
</dbReference>
<proteinExistence type="predicted"/>
<reference evidence="1 2" key="1">
    <citation type="submission" date="2016-10" db="EMBL/GenBank/DDBJ databases">
        <authorList>
            <person name="de Groot N.N."/>
        </authorList>
    </citation>
    <scope>NUCLEOTIDE SEQUENCE [LARGE SCALE GENOMIC DNA]</scope>
    <source>
        <strain evidence="1 2">LMG 18387</strain>
    </source>
</reference>
<dbReference type="STRING" id="29435.SAMN05216588_101247"/>
<evidence type="ECO:0000313" key="2">
    <source>
        <dbReference type="Proteomes" id="UP000198606"/>
    </source>
</evidence>
<evidence type="ECO:0000313" key="1">
    <source>
        <dbReference type="EMBL" id="SDG86920.1"/>
    </source>
</evidence>
<protein>
    <submittedName>
        <fullName evidence="1">Uncharacterized protein</fullName>
    </submittedName>
</protein>
<sequence length="81" mass="8716">MIREATTFHVSLAITYVIARARRPRALDGTLHDRATGRPLTGEEVLTVARQCAEKGYEVIPSCDHVGSKGECLGHPAEASA</sequence>
<accession>A0A1G7XT76</accession>